<keyword evidence="3" id="KW-1185">Reference proteome</keyword>
<dbReference type="AlphaFoldDB" id="A0A4P8XMB6"/>
<evidence type="ECO:0000313" key="3">
    <source>
        <dbReference type="Proteomes" id="UP000300879"/>
    </source>
</evidence>
<protein>
    <submittedName>
        <fullName evidence="2">Uncharacterized protein</fullName>
    </submittedName>
</protein>
<dbReference type="RefSeq" id="WP_138226434.1">
    <property type="nucleotide sequence ID" value="NZ_CP040396.1"/>
</dbReference>
<dbReference type="EMBL" id="CP040396">
    <property type="protein sequence ID" value="QCT03583.1"/>
    <property type="molecule type" value="Genomic_DNA"/>
</dbReference>
<keyword evidence="1" id="KW-0472">Membrane</keyword>
<name>A0A4P8XMB6_9BACL</name>
<feature type="transmembrane region" description="Helical" evidence="1">
    <location>
        <begin position="36"/>
        <end position="60"/>
    </location>
</feature>
<accession>A0A4P8XMB6</accession>
<sequence length="98" mass="11049">MNRKKSKVKHLIYLVIALAMLLYALPSISFAGGFSWAALFGAVWAGFALLVIGSHLHILIGVDEAKQKALDEIRREKLKQWQLKWPEEREARSMSAGE</sequence>
<organism evidence="2 3">
    <name type="scientific">Paenibacillus algicola</name>
    <dbReference type="NCBI Taxonomy" id="2565926"/>
    <lineage>
        <taxon>Bacteria</taxon>
        <taxon>Bacillati</taxon>
        <taxon>Bacillota</taxon>
        <taxon>Bacilli</taxon>
        <taxon>Bacillales</taxon>
        <taxon>Paenibacillaceae</taxon>
        <taxon>Paenibacillus</taxon>
    </lineage>
</organism>
<dbReference type="Proteomes" id="UP000300879">
    <property type="component" value="Chromosome"/>
</dbReference>
<dbReference type="OrthoDB" id="2619264at2"/>
<evidence type="ECO:0000256" key="1">
    <source>
        <dbReference type="SAM" id="Phobius"/>
    </source>
</evidence>
<reference evidence="2 3" key="1">
    <citation type="submission" date="2019-05" db="EMBL/GenBank/DDBJ databases">
        <authorList>
            <person name="Chen C."/>
        </authorList>
    </citation>
    <scope>NUCLEOTIDE SEQUENCE [LARGE SCALE GENOMIC DNA]</scope>
    <source>
        <strain evidence="2 3">HB172198</strain>
    </source>
</reference>
<proteinExistence type="predicted"/>
<evidence type="ECO:0000313" key="2">
    <source>
        <dbReference type="EMBL" id="QCT03583.1"/>
    </source>
</evidence>
<keyword evidence="1" id="KW-0812">Transmembrane</keyword>
<dbReference type="KEGG" id="palo:E6C60_2872"/>
<gene>
    <name evidence="2" type="ORF">E6C60_2872</name>
</gene>
<keyword evidence="1" id="KW-1133">Transmembrane helix</keyword>
<feature type="transmembrane region" description="Helical" evidence="1">
    <location>
        <begin position="12"/>
        <end position="30"/>
    </location>
</feature>